<accession>A0ABQ6JFU3</accession>
<dbReference type="Proteomes" id="UP001157017">
    <property type="component" value="Unassembled WGS sequence"/>
</dbReference>
<reference evidence="2" key="1">
    <citation type="journal article" date="2019" name="Int. J. Syst. Evol. Microbiol.">
        <title>The Global Catalogue of Microorganisms (GCM) 10K type strain sequencing project: providing services to taxonomists for standard genome sequencing and annotation.</title>
        <authorList>
            <consortium name="The Broad Institute Genomics Platform"/>
            <consortium name="The Broad Institute Genome Sequencing Center for Infectious Disease"/>
            <person name="Wu L."/>
            <person name="Ma J."/>
        </authorList>
    </citation>
    <scope>NUCLEOTIDE SEQUENCE [LARGE SCALE GENOMIC DNA]</scope>
    <source>
        <strain evidence="2">NBRC 108730</strain>
    </source>
</reference>
<dbReference type="PANTHER" id="PTHR36456">
    <property type="entry name" value="UPF0232 PROTEIN SCO3875"/>
    <property type="match status" value="1"/>
</dbReference>
<keyword evidence="2" id="KW-1185">Reference proteome</keyword>
<evidence type="ECO:0000313" key="1">
    <source>
        <dbReference type="EMBL" id="GMA87053.1"/>
    </source>
</evidence>
<dbReference type="PANTHER" id="PTHR36456:SF1">
    <property type="entry name" value="UPF0232 PROTEIN SCO3875"/>
    <property type="match status" value="1"/>
</dbReference>
<name>A0ABQ6JFU3_9ACTN</name>
<proteinExistence type="predicted"/>
<organism evidence="1 2">
    <name type="scientific">Angustibacter aerolatus</name>
    <dbReference type="NCBI Taxonomy" id="1162965"/>
    <lineage>
        <taxon>Bacteria</taxon>
        <taxon>Bacillati</taxon>
        <taxon>Actinomycetota</taxon>
        <taxon>Actinomycetes</taxon>
        <taxon>Kineosporiales</taxon>
        <taxon>Kineosporiaceae</taxon>
    </lineage>
</organism>
<evidence type="ECO:0000313" key="2">
    <source>
        <dbReference type="Proteomes" id="UP001157017"/>
    </source>
</evidence>
<sequence>MGGVIGRWAQVVGIEVAAHSTPESFEEGVLVVRADSTAWATRLRLLAPTLLRRLAEEPRRGRGRPVAGARAVGAVLAAGCPDRARAGSARHVRVADASRPAVSRQGLSTWLSPACGQRPGARAMPSWPSGDPCDVWGHVRHPGSACGPPSRAVYG</sequence>
<gene>
    <name evidence="1" type="ORF">GCM10025868_23030</name>
</gene>
<comment type="caution">
    <text evidence="1">The sequence shown here is derived from an EMBL/GenBank/DDBJ whole genome shotgun (WGS) entry which is preliminary data.</text>
</comment>
<protein>
    <recommendedName>
        <fullName evidence="3">DUF721 domain-containing protein</fullName>
    </recommendedName>
</protein>
<dbReference type="InterPro" id="IPR007922">
    <property type="entry name" value="DciA-like"/>
</dbReference>
<dbReference type="Pfam" id="PF05258">
    <property type="entry name" value="DciA"/>
    <property type="match status" value="1"/>
</dbReference>
<dbReference type="EMBL" id="BSUZ01000001">
    <property type="protein sequence ID" value="GMA87053.1"/>
    <property type="molecule type" value="Genomic_DNA"/>
</dbReference>
<evidence type="ECO:0008006" key="3">
    <source>
        <dbReference type="Google" id="ProtNLM"/>
    </source>
</evidence>